<protein>
    <submittedName>
        <fullName evidence="4">Pentatricopeptide repeat-containing protein At3g29230-like</fullName>
    </submittedName>
</protein>
<dbReference type="GO" id="GO:0003723">
    <property type="term" value="F:RNA binding"/>
    <property type="evidence" value="ECO:0007669"/>
    <property type="project" value="InterPro"/>
</dbReference>
<sequence length="208" mass="23186">MYAKCGNIEKALQVFSSMSEKNLQTWTIMISGLADHGRGEDAIALFSQMEKDDMKPDSMSFSCILCACSHLGLVDEGLQYFDKMVKIYNIIPTVEHYGCMVDLFGRAGRVEEAYEIIKKMPIGPNSVILRSFIVSCRNHGWAPPVDEDFSKILLKVEPELGANYVLAANVSAVTGHWDDMARLRISMKKKALKKVPGCSWVELNDSIA</sequence>
<dbReference type="RefSeq" id="XP_010257523.1">
    <property type="nucleotide sequence ID" value="XM_010259221.2"/>
</dbReference>
<gene>
    <name evidence="4" type="primary">LOC104597592</name>
</gene>
<evidence type="ECO:0000313" key="4">
    <source>
        <dbReference type="RefSeq" id="XP_010257523.1"/>
    </source>
</evidence>
<dbReference type="FunFam" id="1.25.40.10:FF:000184">
    <property type="entry name" value="Pentatricopeptide repeat-containing protein, chloroplastic"/>
    <property type="match status" value="1"/>
</dbReference>
<dbReference type="PROSITE" id="PS51375">
    <property type="entry name" value="PPR"/>
    <property type="match status" value="1"/>
</dbReference>
<dbReference type="OMA" id="QHAFRIF"/>
<dbReference type="GO" id="GO:0009451">
    <property type="term" value="P:RNA modification"/>
    <property type="evidence" value="ECO:0007669"/>
    <property type="project" value="InterPro"/>
</dbReference>
<keyword evidence="3" id="KW-1185">Reference proteome</keyword>
<evidence type="ECO:0000313" key="3">
    <source>
        <dbReference type="Proteomes" id="UP000189703"/>
    </source>
</evidence>
<reference evidence="4" key="1">
    <citation type="submission" date="2025-08" db="UniProtKB">
        <authorList>
            <consortium name="RefSeq"/>
        </authorList>
    </citation>
    <scope>IDENTIFICATION</scope>
</reference>
<dbReference type="InterPro" id="IPR002885">
    <property type="entry name" value="PPR_rpt"/>
</dbReference>
<organism evidence="3 4">
    <name type="scientific">Nelumbo nucifera</name>
    <name type="common">Sacred lotus</name>
    <dbReference type="NCBI Taxonomy" id="4432"/>
    <lineage>
        <taxon>Eukaryota</taxon>
        <taxon>Viridiplantae</taxon>
        <taxon>Streptophyta</taxon>
        <taxon>Embryophyta</taxon>
        <taxon>Tracheophyta</taxon>
        <taxon>Spermatophyta</taxon>
        <taxon>Magnoliopsida</taxon>
        <taxon>Proteales</taxon>
        <taxon>Nelumbonaceae</taxon>
        <taxon>Nelumbo</taxon>
    </lineage>
</organism>
<evidence type="ECO:0000256" key="2">
    <source>
        <dbReference type="PROSITE-ProRule" id="PRU00708"/>
    </source>
</evidence>
<dbReference type="Gene3D" id="1.25.40.10">
    <property type="entry name" value="Tetratricopeptide repeat domain"/>
    <property type="match status" value="1"/>
</dbReference>
<dbReference type="InterPro" id="IPR046848">
    <property type="entry name" value="E_motif"/>
</dbReference>
<name>A0A1U7ZT71_NELNU</name>
<dbReference type="KEGG" id="nnu:104597592"/>
<proteinExistence type="predicted"/>
<accession>A0A1U7ZT71</accession>
<dbReference type="GeneID" id="104597592"/>
<dbReference type="PANTHER" id="PTHR47926">
    <property type="entry name" value="PENTATRICOPEPTIDE REPEAT-CONTAINING PROTEIN"/>
    <property type="match status" value="1"/>
</dbReference>
<keyword evidence="1" id="KW-0677">Repeat</keyword>
<evidence type="ECO:0000256" key="1">
    <source>
        <dbReference type="ARBA" id="ARBA00022737"/>
    </source>
</evidence>
<dbReference type="eggNOG" id="KOG4197">
    <property type="taxonomic scope" value="Eukaryota"/>
</dbReference>
<dbReference type="OrthoDB" id="1851890at2759"/>
<dbReference type="InterPro" id="IPR011990">
    <property type="entry name" value="TPR-like_helical_dom_sf"/>
</dbReference>
<dbReference type="Proteomes" id="UP000189703">
    <property type="component" value="Unplaced"/>
</dbReference>
<dbReference type="NCBIfam" id="TIGR00756">
    <property type="entry name" value="PPR"/>
    <property type="match status" value="4"/>
</dbReference>
<dbReference type="AlphaFoldDB" id="A0A1U7ZT71"/>
<dbReference type="Pfam" id="PF13041">
    <property type="entry name" value="PPR_2"/>
    <property type="match status" value="1"/>
</dbReference>
<feature type="repeat" description="PPR" evidence="2">
    <location>
        <begin position="22"/>
        <end position="56"/>
    </location>
</feature>
<dbReference type="InParanoid" id="A0A1U7ZT71"/>
<dbReference type="Pfam" id="PF12854">
    <property type="entry name" value="PPR_1"/>
    <property type="match status" value="1"/>
</dbReference>
<dbReference type="Pfam" id="PF20431">
    <property type="entry name" value="E_motif"/>
    <property type="match status" value="1"/>
</dbReference>
<dbReference type="PANTHER" id="PTHR47926:SF537">
    <property type="entry name" value="PENTACOTRIPEPTIDE-REPEAT REGION OF PRORP DOMAIN-CONTAINING PROTEIN"/>
    <property type="match status" value="1"/>
</dbReference>
<dbReference type="InterPro" id="IPR046960">
    <property type="entry name" value="PPR_At4g14850-like_plant"/>
</dbReference>